<dbReference type="GeneTree" id="ENSGT00950000182923"/>
<reference evidence="11" key="4">
    <citation type="submission" date="2025-09" db="UniProtKB">
        <authorList>
            <consortium name="Ensembl"/>
        </authorList>
    </citation>
    <scope>IDENTIFICATION</scope>
</reference>
<dbReference type="GO" id="GO:0001733">
    <property type="term" value="F:galactosylceramide sulfotransferase activity"/>
    <property type="evidence" value="ECO:0007669"/>
    <property type="project" value="InterPro"/>
</dbReference>
<dbReference type="InterPro" id="IPR027417">
    <property type="entry name" value="P-loop_NTPase"/>
</dbReference>
<reference evidence="11" key="3">
    <citation type="submission" date="2025-08" db="UniProtKB">
        <authorList>
            <consortium name="Ensembl"/>
        </authorList>
    </citation>
    <scope>IDENTIFICATION</scope>
</reference>
<dbReference type="PROSITE" id="PS51257">
    <property type="entry name" value="PROKAR_LIPOPROTEIN"/>
    <property type="match status" value="1"/>
</dbReference>
<evidence type="ECO:0008006" key="13">
    <source>
        <dbReference type="Google" id="ProtNLM"/>
    </source>
</evidence>
<evidence type="ECO:0000313" key="11">
    <source>
        <dbReference type="Ensembl" id="ENSCINP00000036462.1"/>
    </source>
</evidence>
<keyword evidence="12" id="KW-1185">Reference proteome</keyword>
<dbReference type="Pfam" id="PF06990">
    <property type="entry name" value="Gal-3-0_sulfotr"/>
    <property type="match status" value="1"/>
</dbReference>
<comment type="similarity">
    <text evidence="2">Belongs to the galactose-3-O-sulfotransferase family.</text>
</comment>
<keyword evidence="5" id="KW-0735">Signal-anchor</keyword>
<dbReference type="GO" id="GO:0008146">
    <property type="term" value="F:sulfotransferase activity"/>
    <property type="evidence" value="ECO:0000318"/>
    <property type="project" value="GO_Central"/>
</dbReference>
<accession>H2Y3H7</accession>
<evidence type="ECO:0000256" key="9">
    <source>
        <dbReference type="ARBA" id="ARBA00023180"/>
    </source>
</evidence>
<evidence type="ECO:0000256" key="10">
    <source>
        <dbReference type="SAM" id="Phobius"/>
    </source>
</evidence>
<keyword evidence="7" id="KW-0333">Golgi apparatus</keyword>
<keyword evidence="6 10" id="KW-1133">Transmembrane helix</keyword>
<keyword evidence="4 10" id="KW-0812">Transmembrane</keyword>
<evidence type="ECO:0000256" key="5">
    <source>
        <dbReference type="ARBA" id="ARBA00022968"/>
    </source>
</evidence>
<evidence type="ECO:0000256" key="1">
    <source>
        <dbReference type="ARBA" id="ARBA00004323"/>
    </source>
</evidence>
<protein>
    <recommendedName>
        <fullName evidence="13">Galactosylceramide sulfotransferase-like</fullName>
    </recommendedName>
</protein>
<dbReference type="PANTHER" id="PTHR14647:SF87">
    <property type="entry name" value="PUTATIVE-RELATED"/>
    <property type="match status" value="1"/>
</dbReference>
<dbReference type="InterPro" id="IPR009729">
    <property type="entry name" value="Gal-3-0_sulfotransfrase"/>
</dbReference>
<keyword evidence="8 10" id="KW-0472">Membrane</keyword>
<evidence type="ECO:0000256" key="4">
    <source>
        <dbReference type="ARBA" id="ARBA00022692"/>
    </source>
</evidence>
<dbReference type="AlphaFoldDB" id="H2Y3H7"/>
<dbReference type="OMA" id="FYSPEAF"/>
<reference evidence="11" key="2">
    <citation type="journal article" date="2008" name="Genome Biol.">
        <title>Improved genome assembly and evidence-based global gene model set for the chordate Ciona intestinalis: new insight into intron and operon populations.</title>
        <authorList>
            <person name="Satou Y."/>
            <person name="Mineta K."/>
            <person name="Ogasawara M."/>
            <person name="Sasakura Y."/>
            <person name="Shoguchi E."/>
            <person name="Ueno K."/>
            <person name="Yamada L."/>
            <person name="Matsumoto J."/>
            <person name="Wasserscheid J."/>
            <person name="Dewar K."/>
            <person name="Wiley G.B."/>
            <person name="Macmil S.L."/>
            <person name="Roe B.A."/>
            <person name="Zeller R.W."/>
            <person name="Hastings K.E."/>
            <person name="Lemaire P."/>
            <person name="Lindquist E."/>
            <person name="Endo T."/>
            <person name="Hotta K."/>
            <person name="Inaba K."/>
        </authorList>
    </citation>
    <scope>NUCLEOTIDE SEQUENCE [LARGE SCALE GENOMIC DNA]</scope>
    <source>
        <strain evidence="11">wild type</strain>
    </source>
</reference>
<dbReference type="GO" id="GO:0000139">
    <property type="term" value="C:Golgi membrane"/>
    <property type="evidence" value="ECO:0007669"/>
    <property type="project" value="UniProtKB-SubCell"/>
</dbReference>
<reference evidence="12" key="1">
    <citation type="journal article" date="2002" name="Science">
        <title>The draft genome of Ciona intestinalis: insights into chordate and vertebrate origins.</title>
        <authorList>
            <person name="Dehal P."/>
            <person name="Satou Y."/>
            <person name="Campbell R.K."/>
            <person name="Chapman J."/>
            <person name="Degnan B."/>
            <person name="De Tomaso A."/>
            <person name="Davidson B."/>
            <person name="Di Gregorio A."/>
            <person name="Gelpke M."/>
            <person name="Goodstein D.M."/>
            <person name="Harafuji N."/>
            <person name="Hastings K.E."/>
            <person name="Ho I."/>
            <person name="Hotta K."/>
            <person name="Huang W."/>
            <person name="Kawashima T."/>
            <person name="Lemaire P."/>
            <person name="Martinez D."/>
            <person name="Meinertzhagen I.A."/>
            <person name="Necula S."/>
            <person name="Nonaka M."/>
            <person name="Putnam N."/>
            <person name="Rash S."/>
            <person name="Saiga H."/>
            <person name="Satake M."/>
            <person name="Terry A."/>
            <person name="Yamada L."/>
            <person name="Wang H.G."/>
            <person name="Awazu S."/>
            <person name="Azumi K."/>
            <person name="Boore J."/>
            <person name="Branno M."/>
            <person name="Chin-Bow S."/>
            <person name="DeSantis R."/>
            <person name="Doyle S."/>
            <person name="Francino P."/>
            <person name="Keys D.N."/>
            <person name="Haga S."/>
            <person name="Hayashi H."/>
            <person name="Hino K."/>
            <person name="Imai K.S."/>
            <person name="Inaba K."/>
            <person name="Kano S."/>
            <person name="Kobayashi K."/>
            <person name="Kobayashi M."/>
            <person name="Lee B.I."/>
            <person name="Makabe K.W."/>
            <person name="Manohar C."/>
            <person name="Matassi G."/>
            <person name="Medina M."/>
            <person name="Mochizuki Y."/>
            <person name="Mount S."/>
            <person name="Morishita T."/>
            <person name="Miura S."/>
            <person name="Nakayama A."/>
            <person name="Nishizaka S."/>
            <person name="Nomoto H."/>
            <person name="Ohta F."/>
            <person name="Oishi K."/>
            <person name="Rigoutsos I."/>
            <person name="Sano M."/>
            <person name="Sasaki A."/>
            <person name="Sasakura Y."/>
            <person name="Shoguchi E."/>
            <person name="Shin-i T."/>
            <person name="Spagnuolo A."/>
            <person name="Stainier D."/>
            <person name="Suzuki M.M."/>
            <person name="Tassy O."/>
            <person name="Takatori N."/>
            <person name="Tokuoka M."/>
            <person name="Yagi K."/>
            <person name="Yoshizaki F."/>
            <person name="Wada S."/>
            <person name="Zhang C."/>
            <person name="Hyatt P.D."/>
            <person name="Larimer F."/>
            <person name="Detter C."/>
            <person name="Doggett N."/>
            <person name="Glavina T."/>
            <person name="Hawkins T."/>
            <person name="Richardson P."/>
            <person name="Lucas S."/>
            <person name="Kohara Y."/>
            <person name="Levine M."/>
            <person name="Satoh N."/>
            <person name="Rokhsar D.S."/>
        </authorList>
    </citation>
    <scope>NUCLEOTIDE SEQUENCE [LARGE SCALE GENOMIC DNA]</scope>
</reference>
<dbReference type="Proteomes" id="UP000008144">
    <property type="component" value="Chromosome 11"/>
</dbReference>
<dbReference type="InParanoid" id="H2Y3H7"/>
<evidence type="ECO:0000313" key="12">
    <source>
        <dbReference type="Proteomes" id="UP000008144"/>
    </source>
</evidence>
<organism evidence="11 12">
    <name type="scientific">Ciona intestinalis</name>
    <name type="common">Transparent sea squirt</name>
    <name type="synonym">Ascidia intestinalis</name>
    <dbReference type="NCBI Taxonomy" id="7719"/>
    <lineage>
        <taxon>Eukaryota</taxon>
        <taxon>Metazoa</taxon>
        <taxon>Chordata</taxon>
        <taxon>Tunicata</taxon>
        <taxon>Ascidiacea</taxon>
        <taxon>Phlebobranchia</taxon>
        <taxon>Cionidae</taxon>
        <taxon>Ciona</taxon>
    </lineage>
</organism>
<dbReference type="HOGENOM" id="CLU_040616_1_1_1"/>
<proteinExistence type="inferred from homology"/>
<dbReference type="SUPFAM" id="SSF52540">
    <property type="entry name" value="P-loop containing nucleoside triphosphate hydrolases"/>
    <property type="match status" value="1"/>
</dbReference>
<dbReference type="GO" id="GO:0009247">
    <property type="term" value="P:glycolipid biosynthetic process"/>
    <property type="evidence" value="ECO:0007669"/>
    <property type="project" value="InterPro"/>
</dbReference>
<feature type="transmembrane region" description="Helical" evidence="10">
    <location>
        <begin position="12"/>
        <end position="32"/>
    </location>
</feature>
<dbReference type="Gene3D" id="3.40.50.300">
    <property type="entry name" value="P-loop containing nucleotide triphosphate hydrolases"/>
    <property type="match status" value="1"/>
</dbReference>
<evidence type="ECO:0000256" key="8">
    <source>
        <dbReference type="ARBA" id="ARBA00023136"/>
    </source>
</evidence>
<dbReference type="Ensembl" id="ENSCINT00000030791.1">
    <property type="protein sequence ID" value="ENSCINP00000036462.1"/>
    <property type="gene ID" value="ENSCING00000024579.1"/>
</dbReference>
<keyword evidence="3" id="KW-0808">Transferase</keyword>
<evidence type="ECO:0000256" key="6">
    <source>
        <dbReference type="ARBA" id="ARBA00022989"/>
    </source>
</evidence>
<dbReference type="PANTHER" id="PTHR14647">
    <property type="entry name" value="GALACTOSE-3-O-SULFOTRANSFERASE"/>
    <property type="match status" value="1"/>
</dbReference>
<dbReference type="EMBL" id="EAAA01000651">
    <property type="status" value="NOT_ANNOTATED_CDS"/>
    <property type="molecule type" value="Genomic_DNA"/>
</dbReference>
<keyword evidence="9" id="KW-0325">Glycoprotein</keyword>
<comment type="subcellular location">
    <subcellularLocation>
        <location evidence="1">Golgi apparatus membrane</location>
        <topology evidence="1">Single-pass type II membrane protein</topology>
    </subcellularLocation>
</comment>
<evidence type="ECO:0000256" key="2">
    <source>
        <dbReference type="ARBA" id="ARBA00008124"/>
    </source>
</evidence>
<sequence length="391" mass="46366">MGFIRKYLHNILRFALILCLIYFVYSCWGLSFKSTEKQKSAPTFPFIRNTFTNRTNCKPKKNIFFMKTHKTAGTVVQNILLRHADLHDIFVGLSRTRDPKFGYRDGRYFNRDFIRKSDSPINMLCHHMRFDRSEVSAILPNDTVYITILREPGSLFESLFNYLHYDCKTFSRLPLSPSGMEEWINHPRRYFRGAKDGPLWWFGKNSMFYDMGFNNLNNDEEYIQQSILEVEEVFDLVLLTEYFDISMVLLMDLLCWDLEDAAYLALNARAVSGEFVPEVRRRKVEEWNHADTLMYRHFNKTFWRCVKEYGVEKMDKNVKKLNELNQQLQDACVDGGAVGVSRVRDPRNRVYNPRGVEMKGYNLKHGAKELKICKDAIRTENKWFEYFLHKQ</sequence>
<evidence type="ECO:0000256" key="3">
    <source>
        <dbReference type="ARBA" id="ARBA00022679"/>
    </source>
</evidence>
<name>H2Y3H7_CIOIN</name>
<evidence type="ECO:0000256" key="7">
    <source>
        <dbReference type="ARBA" id="ARBA00023034"/>
    </source>
</evidence>